<name>A0A6M4MFP7_9ALTE</name>
<keyword evidence="8" id="KW-1185">Reference proteome</keyword>
<sequence length="120" mass="13448">MLKHHLVGWFWLLFSFFLGEFLVAWFGIAIPGALMGLLLLLLFLTLRKRTPLPLTTASRPLLKHMVLLFVPAVLGVGLYRDEIAQNLFAVVGAIVITTTVSLGLTAWVAQRVLRHGRQEE</sequence>
<evidence type="ECO:0000256" key="1">
    <source>
        <dbReference type="ARBA" id="ARBA00004651"/>
    </source>
</evidence>
<dbReference type="AlphaFoldDB" id="A0A6M4MFP7"/>
<feature type="transmembrane region" description="Helical" evidence="6">
    <location>
        <begin position="86"/>
        <end position="109"/>
    </location>
</feature>
<evidence type="ECO:0000256" key="5">
    <source>
        <dbReference type="ARBA" id="ARBA00023136"/>
    </source>
</evidence>
<evidence type="ECO:0000313" key="7">
    <source>
        <dbReference type="EMBL" id="QJR81708.1"/>
    </source>
</evidence>
<dbReference type="KEGG" id="apel:CA267_013525"/>
<evidence type="ECO:0000256" key="3">
    <source>
        <dbReference type="ARBA" id="ARBA00022692"/>
    </source>
</evidence>
<feature type="transmembrane region" description="Helical" evidence="6">
    <location>
        <begin position="61"/>
        <end position="80"/>
    </location>
</feature>
<dbReference type="Pfam" id="PF03788">
    <property type="entry name" value="LrgA"/>
    <property type="match status" value="1"/>
</dbReference>
<keyword evidence="3 6" id="KW-0812">Transmembrane</keyword>
<keyword evidence="2" id="KW-1003">Cell membrane</keyword>
<keyword evidence="4 6" id="KW-1133">Transmembrane helix</keyword>
<gene>
    <name evidence="7" type="ORF">CA267_013525</name>
</gene>
<dbReference type="GO" id="GO:0005886">
    <property type="term" value="C:plasma membrane"/>
    <property type="evidence" value="ECO:0007669"/>
    <property type="project" value="UniProtKB-SubCell"/>
</dbReference>
<evidence type="ECO:0000256" key="4">
    <source>
        <dbReference type="ARBA" id="ARBA00022989"/>
    </source>
</evidence>
<accession>A0A6M4MFP7</accession>
<protein>
    <submittedName>
        <fullName evidence="7">CidA/LrgA family protein</fullName>
    </submittedName>
</protein>
<dbReference type="OrthoDB" id="6332872at2"/>
<reference evidence="8" key="1">
    <citation type="submission" date="2014-12" db="EMBL/GenBank/DDBJ databases">
        <title>Complete genome sequence of a multi-drug resistant Klebsiella pneumoniae.</title>
        <authorList>
            <person name="Hua X."/>
            <person name="Chen Q."/>
            <person name="Li X."/>
            <person name="Feng Y."/>
            <person name="Ruan Z."/>
            <person name="Yu Y."/>
        </authorList>
    </citation>
    <scope>NUCLEOTIDE SEQUENCE [LARGE SCALE GENOMIC DNA]</scope>
    <source>
        <strain evidence="8">5.12</strain>
    </source>
</reference>
<organism evidence="7 8">
    <name type="scientific">Alteromonas pelagimontana</name>
    <dbReference type="NCBI Taxonomy" id="1858656"/>
    <lineage>
        <taxon>Bacteria</taxon>
        <taxon>Pseudomonadati</taxon>
        <taxon>Pseudomonadota</taxon>
        <taxon>Gammaproteobacteria</taxon>
        <taxon>Alteromonadales</taxon>
        <taxon>Alteromonadaceae</taxon>
        <taxon>Alteromonas/Salinimonas group</taxon>
        <taxon>Alteromonas</taxon>
    </lineage>
</organism>
<dbReference type="RefSeq" id="WP_075610723.1">
    <property type="nucleotide sequence ID" value="NZ_CP052766.1"/>
</dbReference>
<dbReference type="Proteomes" id="UP000219285">
    <property type="component" value="Chromosome"/>
</dbReference>
<evidence type="ECO:0000256" key="2">
    <source>
        <dbReference type="ARBA" id="ARBA00022475"/>
    </source>
</evidence>
<dbReference type="PANTHER" id="PTHR33931:SF2">
    <property type="entry name" value="HOLIN-LIKE PROTEIN CIDA"/>
    <property type="match status" value="1"/>
</dbReference>
<dbReference type="EMBL" id="CP052766">
    <property type="protein sequence ID" value="QJR81708.1"/>
    <property type="molecule type" value="Genomic_DNA"/>
</dbReference>
<evidence type="ECO:0000313" key="8">
    <source>
        <dbReference type="Proteomes" id="UP000219285"/>
    </source>
</evidence>
<keyword evidence="5 6" id="KW-0472">Membrane</keyword>
<comment type="subcellular location">
    <subcellularLocation>
        <location evidence="1">Cell membrane</location>
        <topology evidence="1">Multi-pass membrane protein</topology>
    </subcellularLocation>
</comment>
<reference evidence="7 8" key="2">
    <citation type="submission" date="2020-04" db="EMBL/GenBank/DDBJ databases">
        <title>Complete genome sequence of Alteromonas pelagimontana 5.12T.</title>
        <authorList>
            <person name="Sinha R.K."/>
            <person name="Krishnan K.P."/>
            <person name="Kurian J.P."/>
        </authorList>
    </citation>
    <scope>NUCLEOTIDE SEQUENCE [LARGE SCALE GENOMIC DNA]</scope>
    <source>
        <strain evidence="7 8">5.12</strain>
    </source>
</reference>
<proteinExistence type="predicted"/>
<evidence type="ECO:0000256" key="6">
    <source>
        <dbReference type="SAM" id="Phobius"/>
    </source>
</evidence>
<feature type="transmembrane region" description="Helical" evidence="6">
    <location>
        <begin position="12"/>
        <end position="41"/>
    </location>
</feature>
<dbReference type="InterPro" id="IPR005538">
    <property type="entry name" value="LrgA/CidA"/>
</dbReference>
<dbReference type="PANTHER" id="PTHR33931">
    <property type="entry name" value="HOLIN-LIKE PROTEIN CIDA-RELATED"/>
    <property type="match status" value="1"/>
</dbReference>